<reference evidence="1 2" key="1">
    <citation type="submission" date="2022-10" db="EMBL/GenBank/DDBJ databases">
        <title>Genomic of Burkholderia cepacia PN-1.</title>
        <authorList>
            <person name="Yang Y."/>
            <person name="Guan H."/>
            <person name="Huang J."/>
        </authorList>
    </citation>
    <scope>NUCLEOTIDE SEQUENCE [LARGE SCALE GENOMIC DNA]</scope>
    <source>
        <strain evidence="1 2">PN-1</strain>
    </source>
</reference>
<name>A0ABZ3DUN7_9BURK</name>
<protein>
    <submittedName>
        <fullName evidence="1">Uncharacterized protein</fullName>
    </submittedName>
</protein>
<keyword evidence="2" id="KW-1185">Reference proteome</keyword>
<dbReference type="RefSeq" id="WP_342706019.1">
    <property type="nucleotide sequence ID" value="NZ_CP109822.1"/>
</dbReference>
<evidence type="ECO:0000313" key="1">
    <source>
        <dbReference type="EMBL" id="XAE52893.1"/>
    </source>
</evidence>
<accession>A0ABZ3DUN7</accession>
<proteinExistence type="predicted"/>
<sequence>MSLVTSPLSAVVTGSAVELMCCPGTTVHAESIATVAKESAMHMPRMAVRVWPGATESNGRAFVIFVSSIDESIDTVSGSNAGRSLRARFVPHIVMTLPGGIPAPIDRRVFHRGIAPESDCQKLAMTEGRRRARPVTYRRCPRRFARRRADREQSVTQVGRFDFAAAA</sequence>
<dbReference type="Proteomes" id="UP001448498">
    <property type="component" value="Chromosome 3"/>
</dbReference>
<gene>
    <name evidence="1" type="ORF">OHZ10_25430</name>
</gene>
<organism evidence="1 2">
    <name type="scientific">Burkholderia arboris</name>
    <dbReference type="NCBI Taxonomy" id="488730"/>
    <lineage>
        <taxon>Bacteria</taxon>
        <taxon>Pseudomonadati</taxon>
        <taxon>Pseudomonadota</taxon>
        <taxon>Betaproteobacteria</taxon>
        <taxon>Burkholderiales</taxon>
        <taxon>Burkholderiaceae</taxon>
        <taxon>Burkholderia</taxon>
        <taxon>Burkholderia cepacia complex</taxon>
    </lineage>
</organism>
<evidence type="ECO:0000313" key="2">
    <source>
        <dbReference type="Proteomes" id="UP001448498"/>
    </source>
</evidence>
<dbReference type="EMBL" id="CP109822">
    <property type="protein sequence ID" value="XAE52893.1"/>
    <property type="molecule type" value="Genomic_DNA"/>
</dbReference>